<dbReference type="PROSITE" id="PS51194">
    <property type="entry name" value="HELICASE_CTER"/>
    <property type="match status" value="1"/>
</dbReference>
<evidence type="ECO:0000256" key="11">
    <source>
        <dbReference type="ARBA" id="ARBA00038041"/>
    </source>
</evidence>
<dbReference type="SMART" id="SM00487">
    <property type="entry name" value="DEXDc"/>
    <property type="match status" value="1"/>
</dbReference>
<evidence type="ECO:0000256" key="9">
    <source>
        <dbReference type="ARBA" id="ARBA00022884"/>
    </source>
</evidence>
<feature type="compositionally biased region" description="Acidic residues" evidence="14">
    <location>
        <begin position="327"/>
        <end position="352"/>
    </location>
</feature>
<gene>
    <name evidence="18" type="ORF">CALCODRAFT_437894</name>
</gene>
<dbReference type="GO" id="GO:0003723">
    <property type="term" value="F:RNA binding"/>
    <property type="evidence" value="ECO:0007669"/>
    <property type="project" value="UniProtKB-KW"/>
</dbReference>
<feature type="region of interest" description="Disordered" evidence="14">
    <location>
        <begin position="590"/>
        <end position="638"/>
    </location>
</feature>
<dbReference type="GO" id="GO:0005634">
    <property type="term" value="C:nucleus"/>
    <property type="evidence" value="ECO:0007669"/>
    <property type="project" value="UniProtKB-SubCell"/>
</dbReference>
<dbReference type="CDD" id="cd18787">
    <property type="entry name" value="SF2_C_DEAD"/>
    <property type="match status" value="1"/>
</dbReference>
<dbReference type="EMBL" id="KV424004">
    <property type="protein sequence ID" value="KZT54939.1"/>
    <property type="molecule type" value="Genomic_DNA"/>
</dbReference>
<evidence type="ECO:0000313" key="19">
    <source>
        <dbReference type="Proteomes" id="UP000076842"/>
    </source>
</evidence>
<feature type="short sequence motif" description="Q motif" evidence="13">
    <location>
        <begin position="16"/>
        <end position="44"/>
    </location>
</feature>
<dbReference type="SMART" id="SM00490">
    <property type="entry name" value="HELICc"/>
    <property type="match status" value="1"/>
</dbReference>
<dbReference type="Pfam" id="PF00270">
    <property type="entry name" value="DEAD"/>
    <property type="match status" value="1"/>
</dbReference>
<name>A0A165EIJ1_9BASI</name>
<comment type="function">
    <text evidence="1">ATP-binding RNA helicase involved in the biogenesis of 60S ribosomal subunits and is required for the normal formation of 25S and 5.8S rRNAs.</text>
</comment>
<dbReference type="SUPFAM" id="SSF52540">
    <property type="entry name" value="P-loop containing nucleoside triphosphate hydrolases"/>
    <property type="match status" value="2"/>
</dbReference>
<comment type="similarity">
    <text evidence="11">Belongs to the DEAD box helicase family. DDX56/DBP9 subfamily.</text>
</comment>
<evidence type="ECO:0000259" key="17">
    <source>
        <dbReference type="PROSITE" id="PS51195"/>
    </source>
</evidence>
<keyword evidence="9" id="KW-0694">RNA-binding</keyword>
<evidence type="ECO:0000256" key="5">
    <source>
        <dbReference type="ARBA" id="ARBA00022741"/>
    </source>
</evidence>
<feature type="domain" description="DEAD-box RNA helicase Q" evidence="17">
    <location>
        <begin position="16"/>
        <end position="44"/>
    </location>
</feature>
<evidence type="ECO:0000256" key="14">
    <source>
        <dbReference type="SAM" id="MobiDB-lite"/>
    </source>
</evidence>
<evidence type="ECO:0000256" key="3">
    <source>
        <dbReference type="ARBA" id="ARBA00012552"/>
    </source>
</evidence>
<evidence type="ECO:0000256" key="7">
    <source>
        <dbReference type="ARBA" id="ARBA00022806"/>
    </source>
</evidence>
<protein>
    <recommendedName>
        <fullName evidence="3">RNA helicase</fullName>
        <ecNumber evidence="3">3.6.4.13</ecNumber>
    </recommendedName>
</protein>
<feature type="domain" description="Helicase ATP-binding" evidence="15">
    <location>
        <begin position="47"/>
        <end position="228"/>
    </location>
</feature>
<dbReference type="PANTHER" id="PTHR47959:SF21">
    <property type="entry name" value="DEAD-BOX HELICASE 56"/>
    <property type="match status" value="1"/>
</dbReference>
<keyword evidence="19" id="KW-1185">Reference proteome</keyword>
<dbReference type="Proteomes" id="UP000076842">
    <property type="component" value="Unassembled WGS sequence"/>
</dbReference>
<feature type="compositionally biased region" description="Basic residues" evidence="14">
    <location>
        <begin position="607"/>
        <end position="617"/>
    </location>
</feature>
<dbReference type="STRING" id="1353952.A0A165EIJ1"/>
<dbReference type="GO" id="GO:0005829">
    <property type="term" value="C:cytosol"/>
    <property type="evidence" value="ECO:0007669"/>
    <property type="project" value="TreeGrafter"/>
</dbReference>
<evidence type="ECO:0000256" key="8">
    <source>
        <dbReference type="ARBA" id="ARBA00022840"/>
    </source>
</evidence>
<dbReference type="CDD" id="cd17961">
    <property type="entry name" value="DEADc_DDX56"/>
    <property type="match status" value="1"/>
</dbReference>
<dbReference type="GO" id="GO:0003724">
    <property type="term" value="F:RNA helicase activity"/>
    <property type="evidence" value="ECO:0007669"/>
    <property type="project" value="UniProtKB-EC"/>
</dbReference>
<dbReference type="InterPro" id="IPR014014">
    <property type="entry name" value="RNA_helicase_DEAD_Q_motif"/>
</dbReference>
<keyword evidence="8" id="KW-0067">ATP-binding</keyword>
<evidence type="ECO:0000256" key="6">
    <source>
        <dbReference type="ARBA" id="ARBA00022801"/>
    </source>
</evidence>
<evidence type="ECO:0000256" key="2">
    <source>
        <dbReference type="ARBA" id="ARBA00004123"/>
    </source>
</evidence>
<dbReference type="InterPro" id="IPR011545">
    <property type="entry name" value="DEAD/DEAH_box_helicase_dom"/>
</dbReference>
<evidence type="ECO:0000259" key="16">
    <source>
        <dbReference type="PROSITE" id="PS51194"/>
    </source>
</evidence>
<reference evidence="18 19" key="1">
    <citation type="journal article" date="2016" name="Mol. Biol. Evol.">
        <title>Comparative Genomics of Early-Diverging Mushroom-Forming Fungi Provides Insights into the Origins of Lignocellulose Decay Capabilities.</title>
        <authorList>
            <person name="Nagy L.G."/>
            <person name="Riley R."/>
            <person name="Tritt A."/>
            <person name="Adam C."/>
            <person name="Daum C."/>
            <person name="Floudas D."/>
            <person name="Sun H."/>
            <person name="Yadav J.S."/>
            <person name="Pangilinan J."/>
            <person name="Larsson K.H."/>
            <person name="Matsuura K."/>
            <person name="Barry K."/>
            <person name="Labutti K."/>
            <person name="Kuo R."/>
            <person name="Ohm R.A."/>
            <person name="Bhattacharya S.S."/>
            <person name="Shirouzu T."/>
            <person name="Yoshinaga Y."/>
            <person name="Martin F.M."/>
            <person name="Grigoriev I.V."/>
            <person name="Hibbett D.S."/>
        </authorList>
    </citation>
    <scope>NUCLEOTIDE SEQUENCE [LARGE SCALE GENOMIC DNA]</scope>
    <source>
        <strain evidence="18 19">HHB12733</strain>
    </source>
</reference>
<evidence type="ECO:0000256" key="12">
    <source>
        <dbReference type="ARBA" id="ARBA00047984"/>
    </source>
</evidence>
<sequence length="638" mass="70174">MTDLHPEASSSSGETFSSLTPPLDPRLLRALAALSFLRPTPIQSRAIPLALSGRDILARARTGSGKTAAYCLPLVQRVLAAQRAAGAAQEGHVTRGLVLVPTRELAEQVNKFLEGVLQFCQGDVVVANIAAGTHLSKTLLTETPDIVISTPSKALSALSSHFLTFASLEALVIDEADLILSYGHDADVRRLLAGEYLPRGVQAFLMSATMTRDVEQLRGLVLRNPAVLTLEDTDDAASTLTQYAVWCSEEDKFLLLYVILKLRLVRGKCIIFVNSTDRCYRLKLFLEQFSIRACVLNAELPLNSRFHIVQEFNSGVYEYVVATDESGAVEEGDDEEEETAEQGVTVEEEVTEELSTQREEGVAPVADDEAPAENNTTEKTLKRKRDADSAAPAPKKKRKSKARTDKEYGVSRGIDFVDVSCVINFDLPTTARAYTHRIGRTARAGKTGLAISFVVPLAQWGKNRVVSLEGAKEDEAVFGRIEREQSNRGGVKEWKFEQKQVDAFRYRAGDAMRAVTRAAVREARVKEVKEEILKSEKLKAHFEDNPLDLAYLRHDKPLHPQRIQAHMKHIPSYLVPRIAAVDTSVGSEEMPRDKLGFVPFTKDGGRGRGRGRGRGGRGGRGGARGGGRKKDPLKTFRS</sequence>
<dbReference type="InterPro" id="IPR001650">
    <property type="entry name" value="Helicase_C-like"/>
</dbReference>
<dbReference type="PROSITE" id="PS51192">
    <property type="entry name" value="HELICASE_ATP_BIND_1"/>
    <property type="match status" value="1"/>
</dbReference>
<evidence type="ECO:0000256" key="4">
    <source>
        <dbReference type="ARBA" id="ARBA00022517"/>
    </source>
</evidence>
<dbReference type="AlphaFoldDB" id="A0A165EIJ1"/>
<keyword evidence="5" id="KW-0547">Nucleotide-binding</keyword>
<dbReference type="GO" id="GO:0010467">
    <property type="term" value="P:gene expression"/>
    <property type="evidence" value="ECO:0007669"/>
    <property type="project" value="UniProtKB-ARBA"/>
</dbReference>
<comment type="subcellular location">
    <subcellularLocation>
        <location evidence="2">Nucleus</location>
    </subcellularLocation>
</comment>
<evidence type="ECO:0000259" key="15">
    <source>
        <dbReference type="PROSITE" id="PS51192"/>
    </source>
</evidence>
<keyword evidence="4" id="KW-0690">Ribosome biogenesis</keyword>
<evidence type="ECO:0000256" key="13">
    <source>
        <dbReference type="PROSITE-ProRule" id="PRU00552"/>
    </source>
</evidence>
<dbReference type="PROSITE" id="PS51195">
    <property type="entry name" value="Q_MOTIF"/>
    <property type="match status" value="1"/>
</dbReference>
<organism evidence="18 19">
    <name type="scientific">Calocera cornea HHB12733</name>
    <dbReference type="NCBI Taxonomy" id="1353952"/>
    <lineage>
        <taxon>Eukaryota</taxon>
        <taxon>Fungi</taxon>
        <taxon>Dikarya</taxon>
        <taxon>Basidiomycota</taxon>
        <taxon>Agaricomycotina</taxon>
        <taxon>Dacrymycetes</taxon>
        <taxon>Dacrymycetales</taxon>
        <taxon>Dacrymycetaceae</taxon>
        <taxon>Calocera</taxon>
    </lineage>
</organism>
<dbReference type="Gene3D" id="3.40.50.300">
    <property type="entry name" value="P-loop containing nucleotide triphosphate hydrolases"/>
    <property type="match status" value="2"/>
</dbReference>
<dbReference type="GO" id="GO:0016787">
    <property type="term" value="F:hydrolase activity"/>
    <property type="evidence" value="ECO:0007669"/>
    <property type="project" value="UniProtKB-KW"/>
</dbReference>
<dbReference type="InterPro" id="IPR027417">
    <property type="entry name" value="P-loop_NTPase"/>
</dbReference>
<dbReference type="OrthoDB" id="1191041at2759"/>
<evidence type="ECO:0000313" key="18">
    <source>
        <dbReference type="EMBL" id="KZT54939.1"/>
    </source>
</evidence>
<accession>A0A165EIJ1</accession>
<dbReference type="InterPro" id="IPR050079">
    <property type="entry name" value="DEAD_box_RNA_helicase"/>
</dbReference>
<dbReference type="InterPro" id="IPR014001">
    <property type="entry name" value="Helicase_ATP-bd"/>
</dbReference>
<dbReference type="GO" id="GO:0042254">
    <property type="term" value="P:ribosome biogenesis"/>
    <property type="evidence" value="ECO:0007669"/>
    <property type="project" value="UniProtKB-KW"/>
</dbReference>
<dbReference type="FunCoup" id="A0A165EIJ1">
    <property type="interactions" value="524"/>
</dbReference>
<evidence type="ECO:0000256" key="1">
    <source>
        <dbReference type="ARBA" id="ARBA00003706"/>
    </source>
</evidence>
<dbReference type="Pfam" id="PF00271">
    <property type="entry name" value="Helicase_C"/>
    <property type="match status" value="2"/>
</dbReference>
<dbReference type="EC" id="3.6.4.13" evidence="3"/>
<evidence type="ECO:0000256" key="10">
    <source>
        <dbReference type="ARBA" id="ARBA00023242"/>
    </source>
</evidence>
<keyword evidence="7" id="KW-0347">Helicase</keyword>
<dbReference type="PANTHER" id="PTHR47959">
    <property type="entry name" value="ATP-DEPENDENT RNA HELICASE RHLE-RELATED"/>
    <property type="match status" value="1"/>
</dbReference>
<keyword evidence="6 18" id="KW-0378">Hydrolase</keyword>
<dbReference type="GO" id="GO:0005524">
    <property type="term" value="F:ATP binding"/>
    <property type="evidence" value="ECO:0007669"/>
    <property type="project" value="UniProtKB-KW"/>
</dbReference>
<keyword evidence="10" id="KW-0539">Nucleus</keyword>
<comment type="catalytic activity">
    <reaction evidence="12">
        <text>ATP + H2O = ADP + phosphate + H(+)</text>
        <dbReference type="Rhea" id="RHEA:13065"/>
        <dbReference type="ChEBI" id="CHEBI:15377"/>
        <dbReference type="ChEBI" id="CHEBI:15378"/>
        <dbReference type="ChEBI" id="CHEBI:30616"/>
        <dbReference type="ChEBI" id="CHEBI:43474"/>
        <dbReference type="ChEBI" id="CHEBI:456216"/>
        <dbReference type="EC" id="3.6.4.13"/>
    </reaction>
</comment>
<feature type="domain" description="Helicase C-terminal" evidence="16">
    <location>
        <begin position="239"/>
        <end position="502"/>
    </location>
</feature>
<feature type="region of interest" description="Disordered" evidence="14">
    <location>
        <begin position="327"/>
        <end position="404"/>
    </location>
</feature>
<dbReference type="InParanoid" id="A0A165EIJ1"/>
<proteinExistence type="inferred from homology"/>
<feature type="compositionally biased region" description="Basic and acidic residues" evidence="14">
    <location>
        <begin position="628"/>
        <end position="638"/>
    </location>
</feature>